<dbReference type="Proteomes" id="UP000737018">
    <property type="component" value="Unassembled WGS sequence"/>
</dbReference>
<feature type="compositionally biased region" description="Polar residues" evidence="4">
    <location>
        <begin position="195"/>
        <end position="207"/>
    </location>
</feature>
<dbReference type="OrthoDB" id="1926221at2759"/>
<feature type="region of interest" description="Disordered" evidence="4">
    <location>
        <begin position="1"/>
        <end position="94"/>
    </location>
</feature>
<accession>A0A8J4VTB1</accession>
<keyword evidence="2" id="KW-0805">Transcription regulation</keyword>
<proteinExistence type="predicted"/>
<dbReference type="PANTHER" id="PTHR33388">
    <property type="entry name" value="OS01G0212500 PROTEIN"/>
    <property type="match status" value="1"/>
</dbReference>
<feature type="compositionally biased region" description="Basic and acidic residues" evidence="4">
    <location>
        <begin position="61"/>
        <end position="70"/>
    </location>
</feature>
<protein>
    <submittedName>
        <fullName evidence="5">Uncharacterized protein</fullName>
    </submittedName>
</protein>
<dbReference type="InterPro" id="IPR040356">
    <property type="entry name" value="SPEAR"/>
</dbReference>
<keyword evidence="6" id="KW-1185">Reference proteome</keyword>
<comment type="caution">
    <text evidence="5">The sequence shown here is derived from an EMBL/GenBank/DDBJ whole genome shotgun (WGS) entry which is preliminary data.</text>
</comment>
<keyword evidence="3" id="KW-0804">Transcription</keyword>
<name>A0A8J4VTB1_9ROSI</name>
<evidence type="ECO:0000256" key="1">
    <source>
        <dbReference type="ARBA" id="ARBA00022491"/>
    </source>
</evidence>
<evidence type="ECO:0000256" key="3">
    <source>
        <dbReference type="ARBA" id="ARBA00023163"/>
    </source>
</evidence>
<organism evidence="5 6">
    <name type="scientific">Castanea mollissima</name>
    <name type="common">Chinese chestnut</name>
    <dbReference type="NCBI Taxonomy" id="60419"/>
    <lineage>
        <taxon>Eukaryota</taxon>
        <taxon>Viridiplantae</taxon>
        <taxon>Streptophyta</taxon>
        <taxon>Embryophyta</taxon>
        <taxon>Tracheophyta</taxon>
        <taxon>Spermatophyta</taxon>
        <taxon>Magnoliopsida</taxon>
        <taxon>eudicotyledons</taxon>
        <taxon>Gunneridae</taxon>
        <taxon>Pentapetalae</taxon>
        <taxon>rosids</taxon>
        <taxon>fabids</taxon>
        <taxon>Fagales</taxon>
        <taxon>Fagaceae</taxon>
        <taxon>Castanea</taxon>
    </lineage>
</organism>
<gene>
    <name evidence="5" type="ORF">CMV_015007</name>
</gene>
<feature type="compositionally biased region" description="Gly residues" evidence="4">
    <location>
        <begin position="15"/>
        <end position="35"/>
    </location>
</feature>
<evidence type="ECO:0000313" key="5">
    <source>
        <dbReference type="EMBL" id="KAF3960269.1"/>
    </source>
</evidence>
<feature type="compositionally biased region" description="Basic residues" evidence="4">
    <location>
        <begin position="41"/>
        <end position="51"/>
    </location>
</feature>
<dbReference type="AlphaFoldDB" id="A0A8J4VTB1"/>
<dbReference type="PANTHER" id="PTHR33388:SF1">
    <property type="entry name" value="PROTEIN SPEAR2"/>
    <property type="match status" value="1"/>
</dbReference>
<reference evidence="5" key="1">
    <citation type="submission" date="2020-03" db="EMBL/GenBank/DDBJ databases">
        <title>Castanea mollissima Vanexum genome sequencing.</title>
        <authorList>
            <person name="Staton M."/>
        </authorList>
    </citation>
    <scope>NUCLEOTIDE SEQUENCE</scope>
    <source>
        <tissue evidence="5">Leaf</tissue>
    </source>
</reference>
<feature type="region of interest" description="Disordered" evidence="4">
    <location>
        <begin position="195"/>
        <end position="216"/>
    </location>
</feature>
<sequence length="423" mass="45863">MDQVDKNQKYTNSSSGGGGGGDDGGSGSGSGGIVMGGFARSSKRPKQKKVPQRGLGVAQLEKIRLEEQQKKAPAAILSPPPPPPPPSVSATNSSILSLPIPDYHHSNPSSSSIPFSSLSQTDLSLPNLIIRPTQNIGVKNSSTPPLPKLWNSYDYNLEKETSGVDPGLAFRSNLNLPYESDNPIWPPPGFMPRTQQYQHPSHSMANVSSGTSSSSSVINFQMEPPSNQSYYGNYSPMWPEEEKMVGMKRPYPFSLDNPPGPSFNYKFPTPVAPIRSDESASRGNGGTFNFDAGDTIFREGPSCSTSNSKLNNPKQSYKENEVVYGDFLKLAPPTTTSTCPSSKFKHPSACLASYNHKFPDFESLPYQGRIQDPIVQAGLSQLNQQQPFYSFFPPAKVQIDQATTTMNNCNGEVGESVDLNLKL</sequence>
<evidence type="ECO:0000256" key="2">
    <source>
        <dbReference type="ARBA" id="ARBA00023015"/>
    </source>
</evidence>
<evidence type="ECO:0000313" key="6">
    <source>
        <dbReference type="Proteomes" id="UP000737018"/>
    </source>
</evidence>
<dbReference type="EMBL" id="JRKL02002143">
    <property type="protein sequence ID" value="KAF3960269.1"/>
    <property type="molecule type" value="Genomic_DNA"/>
</dbReference>
<dbReference type="GO" id="GO:0003700">
    <property type="term" value="F:DNA-binding transcription factor activity"/>
    <property type="evidence" value="ECO:0007669"/>
    <property type="project" value="InterPro"/>
</dbReference>
<keyword evidence="1" id="KW-0678">Repressor</keyword>
<feature type="compositionally biased region" description="Pro residues" evidence="4">
    <location>
        <begin position="78"/>
        <end position="87"/>
    </location>
</feature>
<evidence type="ECO:0000256" key="4">
    <source>
        <dbReference type="SAM" id="MobiDB-lite"/>
    </source>
</evidence>